<sequence>MTEGFPLPTNTRTERDALGEMEIPADAFYGIHTARAMNNFAVSGRPVNQNLIHALVLVKKVAAQVNGEQKRLPAQRASAIVNACDELLAGRHQHMFTVDAMQGGAGTSTHMNVNEVIANLAIVQLGGRPGQYEILHPLDDVNCCQSTNDVYPTALRIAAIRLLRPLCDTMSSLQDALQHKETEYADLLKLGRTQLMDALPMMAGQGFGAYAKAIARDRWRLYKAEERLREIPIGGTAIGTGMNAPRAYSYRMVEKLADVTGFGLSRSDHPMDPIQNMDVFVEVSGLLKSAAVNLYKISGDFRLLASGPFGGIGEYTLPPVQAGSSIMPGKVNPVIAEMAGLTAMRVIAEDAAITMAAASGQLELNAFLPLIAESLLESLHILNSAVRLFEERCVRGLIVREERCTTNLRNSAVMASALVAELGYDEAASIASAAIVQGRAPEDIAEDRGLLTRSRIDQLCHPYTVTKPGIPGQEEGTHHGNE</sequence>
<dbReference type="RefSeq" id="WP_190297483.1">
    <property type="nucleotide sequence ID" value="NZ_CP061172.1"/>
</dbReference>
<dbReference type="GO" id="GO:0006099">
    <property type="term" value="P:tricarboxylic acid cycle"/>
    <property type="evidence" value="ECO:0007669"/>
    <property type="project" value="InterPro"/>
</dbReference>
<name>A0A7H0Y3G5_9BACL</name>
<dbReference type="GO" id="GO:0008797">
    <property type="term" value="F:aspartate ammonia-lyase activity"/>
    <property type="evidence" value="ECO:0007669"/>
    <property type="project" value="TreeGrafter"/>
</dbReference>
<dbReference type="InterPro" id="IPR008948">
    <property type="entry name" value="L-Aspartase-like"/>
</dbReference>
<organism evidence="4 5">
    <name type="scientific">Paenibacillus peoriae</name>
    <dbReference type="NCBI Taxonomy" id="59893"/>
    <lineage>
        <taxon>Bacteria</taxon>
        <taxon>Bacillati</taxon>
        <taxon>Bacillota</taxon>
        <taxon>Bacilli</taxon>
        <taxon>Bacillales</taxon>
        <taxon>Paenibacillaceae</taxon>
        <taxon>Paenibacillus</taxon>
    </lineage>
</organism>
<dbReference type="InterPro" id="IPR051546">
    <property type="entry name" value="Aspartate_Ammonia-Lyase"/>
</dbReference>
<dbReference type="Proteomes" id="UP000516384">
    <property type="component" value="Chromosome"/>
</dbReference>
<dbReference type="Pfam" id="PF10415">
    <property type="entry name" value="FumaraseC_C"/>
    <property type="match status" value="1"/>
</dbReference>
<feature type="domain" description="Fumarase C C-terminal" evidence="3">
    <location>
        <begin position="416"/>
        <end position="466"/>
    </location>
</feature>
<dbReference type="Gene3D" id="1.10.275.10">
    <property type="entry name" value="Fumarase/aspartase (N-terminal domain)"/>
    <property type="match status" value="1"/>
</dbReference>
<dbReference type="InterPro" id="IPR020557">
    <property type="entry name" value="Fumarate_lyase_CS"/>
</dbReference>
<protein>
    <submittedName>
        <fullName evidence="4">Aspartate ammonia-lyase</fullName>
    </submittedName>
</protein>
<dbReference type="Gene3D" id="1.20.200.10">
    <property type="entry name" value="Fumarase/aspartase (Central domain)"/>
    <property type="match status" value="1"/>
</dbReference>
<dbReference type="PROSITE" id="PS00163">
    <property type="entry name" value="FUMARATE_LYASES"/>
    <property type="match status" value="1"/>
</dbReference>
<dbReference type="PRINTS" id="PR00149">
    <property type="entry name" value="FUMRATELYASE"/>
</dbReference>
<dbReference type="NCBIfam" id="NF008909">
    <property type="entry name" value="PRK12273.1"/>
    <property type="match status" value="1"/>
</dbReference>
<dbReference type="InterPro" id="IPR024083">
    <property type="entry name" value="Fumarase/histidase_N"/>
</dbReference>
<dbReference type="EMBL" id="CP061172">
    <property type="protein sequence ID" value="QNR65623.1"/>
    <property type="molecule type" value="Genomic_DNA"/>
</dbReference>
<dbReference type="AlphaFoldDB" id="A0A7H0Y3G5"/>
<dbReference type="SUPFAM" id="SSF48557">
    <property type="entry name" value="L-aspartase-like"/>
    <property type="match status" value="1"/>
</dbReference>
<accession>A0A7H0Y3G5</accession>
<evidence type="ECO:0000313" key="5">
    <source>
        <dbReference type="Proteomes" id="UP000516384"/>
    </source>
</evidence>
<evidence type="ECO:0000256" key="1">
    <source>
        <dbReference type="ARBA" id="ARBA00023239"/>
    </source>
</evidence>
<proteinExistence type="predicted"/>
<dbReference type="FunFam" id="1.10.275.10:FF:000001">
    <property type="entry name" value="Fumarate hydratase, mitochondrial"/>
    <property type="match status" value="1"/>
</dbReference>
<dbReference type="PANTHER" id="PTHR42696:SF2">
    <property type="entry name" value="ASPARTATE AMMONIA-LYASE"/>
    <property type="match status" value="1"/>
</dbReference>
<dbReference type="PANTHER" id="PTHR42696">
    <property type="entry name" value="ASPARTATE AMMONIA-LYASE"/>
    <property type="match status" value="1"/>
</dbReference>
<dbReference type="InterPro" id="IPR018951">
    <property type="entry name" value="Fumarase_C_C"/>
</dbReference>
<dbReference type="InterPro" id="IPR022761">
    <property type="entry name" value="Fumarate_lyase_N"/>
</dbReference>
<dbReference type="GO" id="GO:0006531">
    <property type="term" value="P:aspartate metabolic process"/>
    <property type="evidence" value="ECO:0007669"/>
    <property type="project" value="TreeGrafter"/>
</dbReference>
<keyword evidence="1 4" id="KW-0456">Lyase</keyword>
<dbReference type="Gene3D" id="1.10.40.30">
    <property type="entry name" value="Fumarase/aspartase (C-terminal domain)"/>
    <property type="match status" value="1"/>
</dbReference>
<dbReference type="InterPro" id="IPR000362">
    <property type="entry name" value="Fumarate_lyase_fam"/>
</dbReference>
<gene>
    <name evidence="4" type="ORF">IAQ67_17255</name>
</gene>
<evidence type="ECO:0000313" key="4">
    <source>
        <dbReference type="EMBL" id="QNR65623.1"/>
    </source>
</evidence>
<reference evidence="4 5" key="1">
    <citation type="submission" date="2020-09" db="EMBL/GenBank/DDBJ databases">
        <title>Characterization of Paenibacillus peoriae strain ZF390 with broad-spectrum antimicrobial activity as a potential biocontrol agent.</title>
        <authorList>
            <person name="Li L."/>
            <person name="Zhao Y."/>
            <person name="Li B."/>
            <person name="Xie X."/>
        </authorList>
    </citation>
    <scope>NUCLEOTIDE SEQUENCE [LARGE SCALE GENOMIC DNA]</scope>
    <source>
        <strain evidence="4 5">ZF390</strain>
    </source>
</reference>
<evidence type="ECO:0000259" key="3">
    <source>
        <dbReference type="Pfam" id="PF10415"/>
    </source>
</evidence>
<feature type="domain" description="Fumarate lyase N-terminal" evidence="2">
    <location>
        <begin position="19"/>
        <end position="347"/>
    </location>
</feature>
<evidence type="ECO:0000259" key="2">
    <source>
        <dbReference type="Pfam" id="PF00206"/>
    </source>
</evidence>
<dbReference type="GO" id="GO:0005829">
    <property type="term" value="C:cytosol"/>
    <property type="evidence" value="ECO:0007669"/>
    <property type="project" value="TreeGrafter"/>
</dbReference>
<dbReference type="Pfam" id="PF00206">
    <property type="entry name" value="Lyase_1"/>
    <property type="match status" value="1"/>
</dbReference>
<dbReference type="FunFam" id="1.20.200.10:FF:000001">
    <property type="entry name" value="Fumarate hydratase, mitochondrial"/>
    <property type="match status" value="1"/>
</dbReference>